<feature type="compositionally biased region" description="Basic and acidic residues" evidence="1">
    <location>
        <begin position="77"/>
        <end position="142"/>
    </location>
</feature>
<evidence type="ECO:0000313" key="4">
    <source>
        <dbReference type="Proteomes" id="UP000053660"/>
    </source>
</evidence>
<protein>
    <submittedName>
        <fullName evidence="3">Uncharacterized protein</fullName>
    </submittedName>
</protein>
<dbReference type="AlphaFoldDB" id="A0A0B1RSM2"/>
<evidence type="ECO:0000256" key="1">
    <source>
        <dbReference type="SAM" id="MobiDB-lite"/>
    </source>
</evidence>
<feature type="chain" id="PRO_5002064144" evidence="2">
    <location>
        <begin position="20"/>
        <end position="173"/>
    </location>
</feature>
<feature type="signal peptide" evidence="2">
    <location>
        <begin position="1"/>
        <end position="19"/>
    </location>
</feature>
<organism evidence="3 4">
    <name type="scientific">Oesophagostomum dentatum</name>
    <name type="common">Nodular worm</name>
    <dbReference type="NCBI Taxonomy" id="61180"/>
    <lineage>
        <taxon>Eukaryota</taxon>
        <taxon>Metazoa</taxon>
        <taxon>Ecdysozoa</taxon>
        <taxon>Nematoda</taxon>
        <taxon>Chromadorea</taxon>
        <taxon>Rhabditida</taxon>
        <taxon>Rhabditina</taxon>
        <taxon>Rhabditomorpha</taxon>
        <taxon>Strongyloidea</taxon>
        <taxon>Strongylidae</taxon>
        <taxon>Oesophagostomum</taxon>
    </lineage>
</organism>
<dbReference type="EMBL" id="KN612547">
    <property type="protein sequence ID" value="KHJ75639.1"/>
    <property type="molecule type" value="Genomic_DNA"/>
</dbReference>
<accession>A0A0B1RSM2</accession>
<feature type="region of interest" description="Disordered" evidence="1">
    <location>
        <begin position="22"/>
        <end position="173"/>
    </location>
</feature>
<feature type="compositionally biased region" description="Basic residues" evidence="1">
    <location>
        <begin position="157"/>
        <end position="166"/>
    </location>
</feature>
<reference evidence="3 4" key="1">
    <citation type="submission" date="2014-03" db="EMBL/GenBank/DDBJ databases">
        <title>Draft genome of the hookworm Oesophagostomum dentatum.</title>
        <authorList>
            <person name="Mitreva M."/>
        </authorList>
    </citation>
    <scope>NUCLEOTIDE SEQUENCE [LARGE SCALE GENOMIC DNA]</scope>
    <source>
        <strain evidence="3 4">OD-Hann</strain>
    </source>
</reference>
<evidence type="ECO:0000256" key="2">
    <source>
        <dbReference type="SAM" id="SignalP"/>
    </source>
</evidence>
<keyword evidence="2" id="KW-0732">Signal</keyword>
<sequence>MKAAYALLLLVVLTVVVLAESRSNKDNSTDFTGKPPNFRSHRPRGNSTELESQRDRKSPGRRGGRHDDHREGFHRKGGPDRRNEPKRGNNDRDMRNGGEGPGRDERGNGFHGKGDPHRRNDNRRGFPERDGPGGPHRQRDDFPGMGGPGFNNGPRGRDRRGLRKNSKSSDESK</sequence>
<gene>
    <name evidence="3" type="ORF">OESDEN_24745</name>
</gene>
<dbReference type="Proteomes" id="UP000053660">
    <property type="component" value="Unassembled WGS sequence"/>
</dbReference>
<keyword evidence="4" id="KW-1185">Reference proteome</keyword>
<proteinExistence type="predicted"/>
<name>A0A0B1RSM2_OESDE</name>
<evidence type="ECO:0000313" key="3">
    <source>
        <dbReference type="EMBL" id="KHJ75639.1"/>
    </source>
</evidence>